<dbReference type="Pfam" id="PF04148">
    <property type="entry name" value="Erv26"/>
    <property type="match status" value="1"/>
</dbReference>
<dbReference type="GO" id="GO:0006888">
    <property type="term" value="P:endoplasmic reticulum to Golgi vesicle-mediated transport"/>
    <property type="evidence" value="ECO:0007669"/>
    <property type="project" value="InterPro"/>
</dbReference>
<dbReference type="GO" id="GO:0097020">
    <property type="term" value="F:COPII receptor activity"/>
    <property type="evidence" value="ECO:0007669"/>
    <property type="project" value="InterPro"/>
</dbReference>
<dbReference type="InParanoid" id="A0A7N4P3L5"/>
<evidence type="ECO:0000256" key="2">
    <source>
        <dbReference type="ARBA" id="ARBA00008096"/>
    </source>
</evidence>
<reference evidence="9" key="3">
    <citation type="submission" date="2025-09" db="UniProtKB">
        <authorList>
            <consortium name="Ensembl"/>
        </authorList>
    </citation>
    <scope>IDENTIFICATION</scope>
</reference>
<dbReference type="GO" id="GO:0005789">
    <property type="term" value="C:endoplasmic reticulum membrane"/>
    <property type="evidence" value="ECO:0007669"/>
    <property type="project" value="TreeGrafter"/>
</dbReference>
<feature type="compositionally biased region" description="Polar residues" evidence="7">
    <location>
        <begin position="154"/>
        <end position="164"/>
    </location>
</feature>
<protein>
    <recommendedName>
        <fullName evidence="3">Protein TEX261</fullName>
    </recommendedName>
</protein>
<evidence type="ECO:0000256" key="7">
    <source>
        <dbReference type="SAM" id="MobiDB-lite"/>
    </source>
</evidence>
<comment type="subcellular location">
    <subcellularLocation>
        <location evidence="1">Membrane</location>
        <topology evidence="1">Multi-pass membrane protein</topology>
    </subcellularLocation>
</comment>
<evidence type="ECO:0000313" key="10">
    <source>
        <dbReference type="Proteomes" id="UP000007648"/>
    </source>
</evidence>
<accession>A0A7N4P3L5</accession>
<feature type="region of interest" description="Disordered" evidence="7">
    <location>
        <begin position="154"/>
        <end position="187"/>
    </location>
</feature>
<proteinExistence type="inferred from homology"/>
<dbReference type="GO" id="GO:0030134">
    <property type="term" value="C:COPII-coated ER to Golgi transport vesicle"/>
    <property type="evidence" value="ECO:0007669"/>
    <property type="project" value="TreeGrafter"/>
</dbReference>
<reference evidence="9" key="2">
    <citation type="submission" date="2025-08" db="UniProtKB">
        <authorList>
            <consortium name="Ensembl"/>
        </authorList>
    </citation>
    <scope>IDENTIFICATION</scope>
</reference>
<dbReference type="PANTHER" id="PTHR13144">
    <property type="entry name" value="TEX261 PROTEIN"/>
    <property type="match status" value="1"/>
</dbReference>
<feature type="region of interest" description="Disordered" evidence="7">
    <location>
        <begin position="228"/>
        <end position="260"/>
    </location>
</feature>
<keyword evidence="6 8" id="KW-0472">Membrane</keyword>
<evidence type="ECO:0000256" key="8">
    <source>
        <dbReference type="SAM" id="Phobius"/>
    </source>
</evidence>
<sequence length="260" mass="27693">RSPPLPLLSAVLVVVNHYLAFQYFAEEYYPFSEVLAYFTFCLWLIPFAFFVSLAAGENILPSTVQPGGEKGDKGARGGGRLGCFWATAVASLGEPQARCRGPASPLWGAPAQPPPADGSLLTIVLLVSWGRRPQAEAGRPRPGNSPLILACTPQMTWSPTTSPKANEANVPESWSSSPSSKRPSCPAVRRYTDHLGKGRGAEEEEEGAGAVNLELDLPSSPSFGWTSWGRGTTLHPGSLPRLPTSEGSWLGAEIAEGHGR</sequence>
<feature type="compositionally biased region" description="Low complexity" evidence="7">
    <location>
        <begin position="171"/>
        <end position="186"/>
    </location>
</feature>
<evidence type="ECO:0000313" key="9">
    <source>
        <dbReference type="Ensembl" id="ENSSHAP00000032505.1"/>
    </source>
</evidence>
<name>A0A7N4P3L5_SARHA</name>
<evidence type="ECO:0000256" key="4">
    <source>
        <dbReference type="ARBA" id="ARBA00022692"/>
    </source>
</evidence>
<evidence type="ECO:0000256" key="6">
    <source>
        <dbReference type="ARBA" id="ARBA00023136"/>
    </source>
</evidence>
<comment type="similarity">
    <text evidence="2">Belongs to the SVP26 family.</text>
</comment>
<feature type="transmembrane region" description="Helical" evidence="8">
    <location>
        <begin position="6"/>
        <end position="25"/>
    </location>
</feature>
<evidence type="ECO:0000256" key="3">
    <source>
        <dbReference type="ARBA" id="ARBA00017877"/>
    </source>
</evidence>
<dbReference type="InterPro" id="IPR007277">
    <property type="entry name" value="Svp26/Tex261"/>
</dbReference>
<dbReference type="Proteomes" id="UP000007648">
    <property type="component" value="Unassembled WGS sequence"/>
</dbReference>
<reference evidence="9 10" key="1">
    <citation type="journal article" date="2011" name="Proc. Natl. Acad. Sci. U.S.A.">
        <title>Genetic diversity and population structure of the endangered marsupial Sarcophilus harrisii (Tasmanian devil).</title>
        <authorList>
            <person name="Miller W."/>
            <person name="Hayes V.M."/>
            <person name="Ratan A."/>
            <person name="Petersen D.C."/>
            <person name="Wittekindt N.E."/>
            <person name="Miller J."/>
            <person name="Walenz B."/>
            <person name="Knight J."/>
            <person name="Qi J."/>
            <person name="Zhao F."/>
            <person name="Wang Q."/>
            <person name="Bedoya-Reina O.C."/>
            <person name="Katiyar N."/>
            <person name="Tomsho L.P."/>
            <person name="Kasson L.M."/>
            <person name="Hardie R.A."/>
            <person name="Woodbridge P."/>
            <person name="Tindall E.A."/>
            <person name="Bertelsen M.F."/>
            <person name="Dixon D."/>
            <person name="Pyecroft S."/>
            <person name="Helgen K.M."/>
            <person name="Lesk A.M."/>
            <person name="Pringle T.H."/>
            <person name="Patterson N."/>
            <person name="Zhang Y."/>
            <person name="Kreiss A."/>
            <person name="Woods G.M."/>
            <person name="Jones M.E."/>
            <person name="Schuster S.C."/>
        </authorList>
    </citation>
    <scope>NUCLEOTIDE SEQUENCE [LARGE SCALE GENOMIC DNA]</scope>
</reference>
<keyword evidence="5 8" id="KW-1133">Transmembrane helix</keyword>
<dbReference type="GeneTree" id="ENSGT00390000010888"/>
<keyword evidence="4 8" id="KW-0812">Transmembrane</keyword>
<organism evidence="9 10">
    <name type="scientific">Sarcophilus harrisii</name>
    <name type="common">Tasmanian devil</name>
    <name type="synonym">Sarcophilus laniarius</name>
    <dbReference type="NCBI Taxonomy" id="9305"/>
    <lineage>
        <taxon>Eukaryota</taxon>
        <taxon>Metazoa</taxon>
        <taxon>Chordata</taxon>
        <taxon>Craniata</taxon>
        <taxon>Vertebrata</taxon>
        <taxon>Euteleostomi</taxon>
        <taxon>Mammalia</taxon>
        <taxon>Metatheria</taxon>
        <taxon>Dasyuromorphia</taxon>
        <taxon>Dasyuridae</taxon>
        <taxon>Sarcophilus</taxon>
    </lineage>
</organism>
<dbReference type="PANTHER" id="PTHR13144:SF0">
    <property type="entry name" value="PROTEIN TEX261"/>
    <property type="match status" value="1"/>
</dbReference>
<feature type="transmembrane region" description="Helical" evidence="8">
    <location>
        <begin position="34"/>
        <end position="55"/>
    </location>
</feature>
<evidence type="ECO:0000256" key="5">
    <source>
        <dbReference type="ARBA" id="ARBA00022989"/>
    </source>
</evidence>
<keyword evidence="10" id="KW-1185">Reference proteome</keyword>
<dbReference type="AlphaFoldDB" id="A0A7N4P3L5"/>
<dbReference type="Ensembl" id="ENSSHAT00000040171.1">
    <property type="protein sequence ID" value="ENSSHAP00000032505.1"/>
    <property type="gene ID" value="ENSSHAG00000031002.1"/>
</dbReference>
<dbReference type="GO" id="GO:0000139">
    <property type="term" value="C:Golgi membrane"/>
    <property type="evidence" value="ECO:0007669"/>
    <property type="project" value="TreeGrafter"/>
</dbReference>
<evidence type="ECO:0000256" key="1">
    <source>
        <dbReference type="ARBA" id="ARBA00004141"/>
    </source>
</evidence>